<feature type="compositionally biased region" description="Basic residues" evidence="2">
    <location>
        <begin position="71"/>
        <end position="80"/>
    </location>
</feature>
<dbReference type="Gene3D" id="1.25.40.10">
    <property type="entry name" value="Tetratricopeptide repeat domain"/>
    <property type="match status" value="4"/>
</dbReference>
<dbReference type="PANTHER" id="PTHR19959">
    <property type="entry name" value="KINESIN LIGHT CHAIN"/>
    <property type="match status" value="1"/>
</dbReference>
<dbReference type="PANTHER" id="PTHR19959:SF119">
    <property type="entry name" value="FUNGAL LIPASE-LIKE DOMAIN-CONTAINING PROTEIN"/>
    <property type="match status" value="1"/>
</dbReference>
<evidence type="ECO:0000313" key="3">
    <source>
        <dbReference type="EMBL" id="EEN59383.1"/>
    </source>
</evidence>
<dbReference type="PROSITE" id="PS50005">
    <property type="entry name" value="TPR"/>
    <property type="match status" value="3"/>
</dbReference>
<dbReference type="PROSITE" id="PS50293">
    <property type="entry name" value="TPR_REGION"/>
    <property type="match status" value="1"/>
</dbReference>
<protein>
    <submittedName>
        <fullName evidence="3">Uncharacterized protein</fullName>
    </submittedName>
</protein>
<feature type="region of interest" description="Disordered" evidence="2">
    <location>
        <begin position="173"/>
        <end position="235"/>
    </location>
</feature>
<accession>C3YJS6</accession>
<dbReference type="Pfam" id="PF13424">
    <property type="entry name" value="TPR_12"/>
    <property type="match status" value="2"/>
</dbReference>
<evidence type="ECO:0000256" key="1">
    <source>
        <dbReference type="PROSITE-ProRule" id="PRU00339"/>
    </source>
</evidence>
<dbReference type="eggNOG" id="KOG1840">
    <property type="taxonomic scope" value="Eukaryota"/>
</dbReference>
<feature type="compositionally biased region" description="Basic and acidic residues" evidence="2">
    <location>
        <begin position="12"/>
        <end position="24"/>
    </location>
</feature>
<dbReference type="InParanoid" id="C3YJS6"/>
<dbReference type="EMBL" id="GG666520">
    <property type="protein sequence ID" value="EEN59383.1"/>
    <property type="molecule type" value="Genomic_DNA"/>
</dbReference>
<organism>
    <name type="scientific">Branchiostoma floridae</name>
    <name type="common">Florida lancelet</name>
    <name type="synonym">Amphioxus</name>
    <dbReference type="NCBI Taxonomy" id="7739"/>
    <lineage>
        <taxon>Eukaryota</taxon>
        <taxon>Metazoa</taxon>
        <taxon>Chordata</taxon>
        <taxon>Cephalochordata</taxon>
        <taxon>Leptocardii</taxon>
        <taxon>Amphioxiformes</taxon>
        <taxon>Branchiostomatidae</taxon>
        <taxon>Branchiostoma</taxon>
    </lineage>
</organism>
<feature type="repeat" description="TPR" evidence="1">
    <location>
        <begin position="1063"/>
        <end position="1096"/>
    </location>
</feature>
<proteinExistence type="predicted"/>
<feature type="repeat" description="TPR" evidence="1">
    <location>
        <begin position="1019"/>
        <end position="1052"/>
    </location>
</feature>
<sequence length="1185" mass="131818">MQRTPGPTERLQGPEHRRLGHDKTAAGGLQNPKYKGCKHDINGADRLQDPANIGTRHEKTAAKGLQGPAVRRPRHAKSAKGRLQGPADRGPRHGRTAPGSLHGSAVRGPRHGRTAVRKLQDPTFRRSGHDRKAPGTLRGHADRGCGHGRRVALGLQGSADRGHGRIRTAAKGLRGCAESEPGHGRRVQRPKDKTIGQNKTTEGGLNGLADRGHGQEGKAAGGLQDPAYRQPGHGRTAPGGLQIGDLNTAEQLQEGCRALQTEDLDMAKRLEEGCRALQTRDLNTAEQNFAAALKSVHGEESSKEVEPLLKLSDVYLKRGMLSEDGDDFTKAAALCNAALVRSKTTEEQGDIKQTVLLITQSFVKHVLGITQTVCIDDVDKHKTMLKEDRRTVAKQIEKIEQQADPYCLDDDDPSITEVEKRRVEAIKSLFQTILYQRKTFIVGLIDECMKVMGSPPCKYAMIGLGSQATGLVTPYSDLEFAILIEKETENNVTYFRNLTHFLHLKVINLGETILPAMGIKSLNDFNPDDPLGNWYYDSVTPRGFSFDGAMPHACKTPLGRGKMCELIRTPSNMVKLLEDNVTFHLKKGYHLASVLGNVSLIAGEQELIDGYTSLWAKLLREDSRKIPLLLANAIITENSPNFEKELGSTSLLDVKKEIYRFSNIAVSCWALLREIQPTTIWETIAKMHNNGVIDKENAHHLMVMVSISAELRLRTYMNNHGQVENMSALSSMPTETELGEKLRKVFYISNAKQLLRYYYTATPLNRFFTNMLKSPEHALELFDNSVQLRSQVYDSLCDYPNSKACLEELLQNYQTQFGKNSVHPDIAQTLAKLGIAYQNIGDQSNAASYHEQSLQMMRTIYGENTEHPDIAKSLNNLGAAWRKLGDHKKAVSYYEQSLQMMRTTYGENTAHPDIAGSLNNLGNAWGNLGDDKKAVSYHEQSLQMKRIIHGENTAHPGIAGSLNNLGNAWRNLGDYKKAETWVTPGEHLGDHKKAVSYHEQSLQMMRIIYGENTAHPDIASALNNLGSAWWNLGDHKKAVSYHEQALQMMRTIYGENTAHPDIAKSLNNLGSAWRNLGDHKKALSYHEQALQMRRTIYGENTAHSDIASSLNNLGNAWMCLGDYKKAVIFGEQSLQIMRTIYGENTAHPHIAIALKNLGVAWRLLGDHQKAASYHEQWQHMQRECL</sequence>
<dbReference type="SUPFAM" id="SSF48452">
    <property type="entry name" value="TPR-like"/>
    <property type="match status" value="2"/>
</dbReference>
<name>C3YJS6_BRAFL</name>
<keyword evidence="1" id="KW-0802">TPR repeat</keyword>
<feature type="repeat" description="TPR" evidence="1">
    <location>
        <begin position="871"/>
        <end position="904"/>
    </location>
</feature>
<evidence type="ECO:0000256" key="2">
    <source>
        <dbReference type="SAM" id="MobiDB-lite"/>
    </source>
</evidence>
<gene>
    <name evidence="3" type="ORF">BRAFLDRAFT_80365</name>
</gene>
<reference evidence="3" key="1">
    <citation type="journal article" date="2008" name="Nature">
        <title>The amphioxus genome and the evolution of the chordate karyotype.</title>
        <authorList>
            <consortium name="US DOE Joint Genome Institute (JGI-PGF)"/>
            <person name="Putnam N.H."/>
            <person name="Butts T."/>
            <person name="Ferrier D.E.K."/>
            <person name="Furlong R.F."/>
            <person name="Hellsten U."/>
            <person name="Kawashima T."/>
            <person name="Robinson-Rechavi M."/>
            <person name="Shoguchi E."/>
            <person name="Terry A."/>
            <person name="Yu J.-K."/>
            <person name="Benito-Gutierrez E.L."/>
            <person name="Dubchak I."/>
            <person name="Garcia-Fernandez J."/>
            <person name="Gibson-Brown J.J."/>
            <person name="Grigoriev I.V."/>
            <person name="Horton A.C."/>
            <person name="de Jong P.J."/>
            <person name="Jurka J."/>
            <person name="Kapitonov V.V."/>
            <person name="Kohara Y."/>
            <person name="Kuroki Y."/>
            <person name="Lindquist E."/>
            <person name="Lucas S."/>
            <person name="Osoegawa K."/>
            <person name="Pennacchio L.A."/>
            <person name="Salamov A.A."/>
            <person name="Satou Y."/>
            <person name="Sauka-Spengler T."/>
            <person name="Schmutz J."/>
            <person name="Shin-I T."/>
            <person name="Toyoda A."/>
            <person name="Bronner-Fraser M."/>
            <person name="Fujiyama A."/>
            <person name="Holland L.Z."/>
            <person name="Holland P.W.H."/>
            <person name="Satoh N."/>
            <person name="Rokhsar D.S."/>
        </authorList>
    </citation>
    <scope>NUCLEOTIDE SEQUENCE [LARGE SCALE GENOMIC DNA]</scope>
    <source>
        <strain evidence="3">S238N-H82</strain>
        <tissue evidence="3">Testes</tissue>
    </source>
</reference>
<dbReference type="AlphaFoldDB" id="C3YJS6"/>
<dbReference type="InterPro" id="IPR019734">
    <property type="entry name" value="TPR_rpt"/>
</dbReference>
<dbReference type="SMART" id="SM00028">
    <property type="entry name" value="TPR"/>
    <property type="match status" value="9"/>
</dbReference>
<dbReference type="InterPro" id="IPR011990">
    <property type="entry name" value="TPR-like_helical_dom_sf"/>
</dbReference>
<feature type="region of interest" description="Disordered" evidence="2">
    <location>
        <begin position="1"/>
        <end position="145"/>
    </location>
</feature>
<dbReference type="Pfam" id="PF13374">
    <property type="entry name" value="TPR_10"/>
    <property type="match status" value="4"/>
</dbReference>
<feature type="compositionally biased region" description="Basic and acidic residues" evidence="2">
    <location>
        <begin position="37"/>
        <end position="48"/>
    </location>
</feature>